<dbReference type="InterPro" id="IPR058333">
    <property type="entry name" value="DUF8020"/>
</dbReference>
<dbReference type="RefSeq" id="WP_167474338.1">
    <property type="nucleotide sequence ID" value="NZ_CP046172.1"/>
</dbReference>
<proteinExistence type="predicted"/>
<keyword evidence="1" id="KW-0472">Membrane</keyword>
<accession>A0A6G9YE37</accession>
<feature type="transmembrane region" description="Helical" evidence="1">
    <location>
        <begin position="181"/>
        <end position="199"/>
    </location>
</feature>
<dbReference type="KEGG" id="nah:F5544_18355"/>
<keyword evidence="1" id="KW-0812">Transmembrane</keyword>
<evidence type="ECO:0000313" key="4">
    <source>
        <dbReference type="EMBL" id="QIS11545.1"/>
    </source>
</evidence>
<feature type="signal peptide" evidence="2">
    <location>
        <begin position="1"/>
        <end position="26"/>
    </location>
</feature>
<reference evidence="4 5" key="1">
    <citation type="journal article" date="2019" name="ACS Chem. Biol.">
        <title>Identification and Mobilization of a Cryptic Antibiotic Biosynthesis Gene Locus from a Human-Pathogenic Nocardia Isolate.</title>
        <authorList>
            <person name="Herisse M."/>
            <person name="Ishida K."/>
            <person name="Porter J.L."/>
            <person name="Howden B."/>
            <person name="Hertweck C."/>
            <person name="Stinear T.P."/>
            <person name="Pidot S.J."/>
        </authorList>
    </citation>
    <scope>NUCLEOTIDE SEQUENCE [LARGE SCALE GENOMIC DNA]</scope>
    <source>
        <strain evidence="4 5">AUSMDU00012717</strain>
    </source>
</reference>
<evidence type="ECO:0000256" key="2">
    <source>
        <dbReference type="SAM" id="SignalP"/>
    </source>
</evidence>
<feature type="chain" id="PRO_5026257175" description="DUF8020 domain-containing protein" evidence="2">
    <location>
        <begin position="27"/>
        <end position="200"/>
    </location>
</feature>
<organism evidence="4 5">
    <name type="scientific">Nocardia arthritidis</name>
    <dbReference type="NCBI Taxonomy" id="228602"/>
    <lineage>
        <taxon>Bacteria</taxon>
        <taxon>Bacillati</taxon>
        <taxon>Actinomycetota</taxon>
        <taxon>Actinomycetes</taxon>
        <taxon>Mycobacteriales</taxon>
        <taxon>Nocardiaceae</taxon>
        <taxon>Nocardia</taxon>
    </lineage>
</organism>
<feature type="domain" description="DUF8020" evidence="3">
    <location>
        <begin position="40"/>
        <end position="109"/>
    </location>
</feature>
<sequence>MKIKKFMATSVLAIAATGIASTVAHADPAAASPLSGTDQGIAYTTSLADNHMGVTTHLTGGSFSVSNGQLAVKNSDGATVEHAPLSYQVAGRTVGLTPQVSADGSTLTLGTPDWNAPVNGATFDNGMRDVVMPQVRASLPGEHQVGLIGASAGAIIGVAIGACVGFALGLPFFVVGAIPGMFIGGAVGGAIGAVVGAIVL</sequence>
<name>A0A6G9YE37_9NOCA</name>
<evidence type="ECO:0000259" key="3">
    <source>
        <dbReference type="Pfam" id="PF26059"/>
    </source>
</evidence>
<dbReference type="Pfam" id="PF26059">
    <property type="entry name" value="DUF8020"/>
    <property type="match status" value="1"/>
</dbReference>
<dbReference type="EMBL" id="CP046172">
    <property type="protein sequence ID" value="QIS11545.1"/>
    <property type="molecule type" value="Genomic_DNA"/>
</dbReference>
<protein>
    <recommendedName>
        <fullName evidence="3">DUF8020 domain-containing protein</fullName>
    </recommendedName>
</protein>
<feature type="transmembrane region" description="Helical" evidence="1">
    <location>
        <begin position="147"/>
        <end position="174"/>
    </location>
</feature>
<gene>
    <name evidence="4" type="ORF">F5544_18355</name>
</gene>
<keyword evidence="2" id="KW-0732">Signal</keyword>
<evidence type="ECO:0000256" key="1">
    <source>
        <dbReference type="SAM" id="Phobius"/>
    </source>
</evidence>
<keyword evidence="5" id="KW-1185">Reference proteome</keyword>
<evidence type="ECO:0000313" key="5">
    <source>
        <dbReference type="Proteomes" id="UP000503540"/>
    </source>
</evidence>
<keyword evidence="1" id="KW-1133">Transmembrane helix</keyword>
<dbReference type="AlphaFoldDB" id="A0A6G9YE37"/>
<dbReference type="Proteomes" id="UP000503540">
    <property type="component" value="Chromosome"/>
</dbReference>